<comment type="caution">
    <text evidence="1">The sequence shown here is derived from an EMBL/GenBank/DDBJ whole genome shotgun (WGS) entry which is preliminary data.</text>
</comment>
<gene>
    <name evidence="1" type="ORF">V1525DRAFT_393613</name>
</gene>
<protein>
    <submittedName>
        <fullName evidence="1">Ribosomal L27 protein-domain-containing protein</fullName>
    </submittedName>
</protein>
<organism evidence="1 2">
    <name type="scientific">Lipomyces kononenkoae</name>
    <name type="common">Yeast</name>
    <dbReference type="NCBI Taxonomy" id="34357"/>
    <lineage>
        <taxon>Eukaryota</taxon>
        <taxon>Fungi</taxon>
        <taxon>Dikarya</taxon>
        <taxon>Ascomycota</taxon>
        <taxon>Saccharomycotina</taxon>
        <taxon>Lipomycetes</taxon>
        <taxon>Lipomycetales</taxon>
        <taxon>Lipomycetaceae</taxon>
        <taxon>Lipomyces</taxon>
    </lineage>
</organism>
<keyword evidence="2" id="KW-1185">Reference proteome</keyword>
<sequence>MSFVRRLVGCLAFRSSTVSRNVSITGTCDSLSKTVGNRLSAKLQPGLQLQFVRYATKKAASSRTNDYNSKGKRLGLKKAEGSEVRTGQIIFRQRGTKWYPGENAGIGRDHTIFAREPGFVRYYRDPFHPERRLIGVALFPDMRLPTSHWQPRVRRFGRLPIADPVQAAKEKARISRKEYYGWLKKEELKTQRIAGNEKPAAQPEQ</sequence>
<name>A0ACC3TDT8_LIPKO</name>
<dbReference type="Proteomes" id="UP001433508">
    <property type="component" value="Unassembled WGS sequence"/>
</dbReference>
<accession>A0ACC3TDT8</accession>
<evidence type="ECO:0000313" key="1">
    <source>
        <dbReference type="EMBL" id="KAK9241072.1"/>
    </source>
</evidence>
<proteinExistence type="predicted"/>
<reference evidence="2" key="1">
    <citation type="journal article" date="2024" name="Front. Bioeng. Biotechnol.">
        <title>Genome-scale model development and genomic sequencing of the oleaginous clade Lipomyces.</title>
        <authorList>
            <person name="Czajka J.J."/>
            <person name="Han Y."/>
            <person name="Kim J."/>
            <person name="Mondo S.J."/>
            <person name="Hofstad B.A."/>
            <person name="Robles A."/>
            <person name="Haridas S."/>
            <person name="Riley R."/>
            <person name="LaButti K."/>
            <person name="Pangilinan J."/>
            <person name="Andreopoulos W."/>
            <person name="Lipzen A."/>
            <person name="Yan J."/>
            <person name="Wang M."/>
            <person name="Ng V."/>
            <person name="Grigoriev I.V."/>
            <person name="Spatafora J.W."/>
            <person name="Magnuson J.K."/>
            <person name="Baker S.E."/>
            <person name="Pomraning K.R."/>
        </authorList>
    </citation>
    <scope>NUCLEOTIDE SEQUENCE [LARGE SCALE GENOMIC DNA]</scope>
    <source>
        <strain evidence="2">CBS 7786</strain>
    </source>
</reference>
<dbReference type="EMBL" id="MU971336">
    <property type="protein sequence ID" value="KAK9241072.1"/>
    <property type="molecule type" value="Genomic_DNA"/>
</dbReference>
<evidence type="ECO:0000313" key="2">
    <source>
        <dbReference type="Proteomes" id="UP001433508"/>
    </source>
</evidence>